<dbReference type="Proteomes" id="UP000700732">
    <property type="component" value="Unassembled WGS sequence"/>
</dbReference>
<keyword evidence="2" id="KW-1185">Reference proteome</keyword>
<gene>
    <name evidence="1" type="ORF">FH603_4538</name>
</gene>
<protein>
    <submittedName>
        <fullName evidence="1">Uncharacterized protein</fullName>
    </submittedName>
</protein>
<evidence type="ECO:0000313" key="2">
    <source>
        <dbReference type="Proteomes" id="UP000700732"/>
    </source>
</evidence>
<proteinExistence type="predicted"/>
<organism evidence="1 2">
    <name type="scientific">Spirosoma utsteinense</name>
    <dbReference type="NCBI Taxonomy" id="2585773"/>
    <lineage>
        <taxon>Bacteria</taxon>
        <taxon>Pseudomonadati</taxon>
        <taxon>Bacteroidota</taxon>
        <taxon>Cytophagia</taxon>
        <taxon>Cytophagales</taxon>
        <taxon>Cytophagaceae</taxon>
        <taxon>Spirosoma</taxon>
    </lineage>
</organism>
<reference evidence="1 2" key="1">
    <citation type="submission" date="2019-06" db="EMBL/GenBank/DDBJ databases">
        <title>Spirosoma utsteinense sp. nov. isolated from Antarctic ice-free soils.</title>
        <authorList>
            <person name="Tahon G."/>
        </authorList>
    </citation>
    <scope>NUCLEOTIDE SEQUENCE [LARGE SCALE GENOMIC DNA]</scope>
    <source>
        <strain evidence="1 2">LMG 31447</strain>
    </source>
</reference>
<dbReference type="EMBL" id="VFIA01000035">
    <property type="protein sequence ID" value="MBC3794011.1"/>
    <property type="molecule type" value="Genomic_DNA"/>
</dbReference>
<comment type="caution">
    <text evidence="1">The sequence shown here is derived from an EMBL/GenBank/DDBJ whole genome shotgun (WGS) entry which is preliminary data.</text>
</comment>
<accession>A0ABR6WBR2</accession>
<sequence>MTPVCSLAFTFSYQSIVATIQAFVLIMSKIQTCLYGLTDGKEATFVR</sequence>
<name>A0ABR6WBR2_9BACT</name>
<evidence type="ECO:0000313" key="1">
    <source>
        <dbReference type="EMBL" id="MBC3794011.1"/>
    </source>
</evidence>